<dbReference type="Gene3D" id="3.90.76.10">
    <property type="entry name" value="Dipeptide-binding Protein, Domain 1"/>
    <property type="match status" value="1"/>
</dbReference>
<feature type="domain" description="Solute-binding protein family 5" evidence="4">
    <location>
        <begin position="59"/>
        <end position="416"/>
    </location>
</feature>
<proteinExistence type="inferred from homology"/>
<gene>
    <name evidence="5" type="ORF">MNB_SM-4-1513</name>
</gene>
<evidence type="ECO:0000256" key="2">
    <source>
        <dbReference type="ARBA" id="ARBA00022448"/>
    </source>
</evidence>
<dbReference type="PIRSF" id="PIRSF002741">
    <property type="entry name" value="MppA"/>
    <property type="match status" value="1"/>
</dbReference>
<comment type="similarity">
    <text evidence="1">Belongs to the bacterial solute-binding protein 5 family.</text>
</comment>
<dbReference type="Pfam" id="PF00496">
    <property type="entry name" value="SBP_bac_5"/>
    <property type="match status" value="1"/>
</dbReference>
<accession>A0A1W1BPU6</accession>
<dbReference type="AlphaFoldDB" id="A0A1W1BPU6"/>
<dbReference type="EMBL" id="FPHF01000029">
    <property type="protein sequence ID" value="SFV55497.1"/>
    <property type="molecule type" value="Genomic_DNA"/>
</dbReference>
<keyword evidence="3" id="KW-0732">Signal</keyword>
<name>A0A1W1BPU6_9ZZZZ</name>
<keyword evidence="2" id="KW-0813">Transport</keyword>
<dbReference type="PANTHER" id="PTHR30290:SF9">
    <property type="entry name" value="OLIGOPEPTIDE-BINDING PROTEIN APPA"/>
    <property type="match status" value="1"/>
</dbReference>
<dbReference type="GO" id="GO:1904680">
    <property type="term" value="F:peptide transmembrane transporter activity"/>
    <property type="evidence" value="ECO:0007669"/>
    <property type="project" value="TreeGrafter"/>
</dbReference>
<dbReference type="Gene3D" id="3.40.190.10">
    <property type="entry name" value="Periplasmic binding protein-like II"/>
    <property type="match status" value="1"/>
</dbReference>
<dbReference type="GO" id="GO:0015833">
    <property type="term" value="P:peptide transport"/>
    <property type="evidence" value="ECO:0007669"/>
    <property type="project" value="TreeGrafter"/>
</dbReference>
<evidence type="ECO:0000259" key="4">
    <source>
        <dbReference type="Pfam" id="PF00496"/>
    </source>
</evidence>
<dbReference type="PANTHER" id="PTHR30290">
    <property type="entry name" value="PERIPLASMIC BINDING COMPONENT OF ABC TRANSPORTER"/>
    <property type="match status" value="1"/>
</dbReference>
<dbReference type="InterPro" id="IPR000914">
    <property type="entry name" value="SBP_5_dom"/>
</dbReference>
<reference evidence="5" key="1">
    <citation type="submission" date="2016-10" db="EMBL/GenBank/DDBJ databases">
        <authorList>
            <person name="de Groot N.N."/>
        </authorList>
    </citation>
    <scope>NUCLEOTIDE SEQUENCE</scope>
</reference>
<dbReference type="GO" id="GO:0042597">
    <property type="term" value="C:periplasmic space"/>
    <property type="evidence" value="ECO:0007669"/>
    <property type="project" value="UniProtKB-ARBA"/>
</dbReference>
<protein>
    <submittedName>
        <fullName evidence="5">Dipeptide-binding ABC transporter, periplasmic substrate-binding component (TC 3.A.1.5.2)</fullName>
    </submittedName>
</protein>
<dbReference type="InterPro" id="IPR030678">
    <property type="entry name" value="Peptide/Ni-bd"/>
</dbReference>
<dbReference type="InterPro" id="IPR039424">
    <property type="entry name" value="SBP_5"/>
</dbReference>
<dbReference type="CDD" id="cd08514">
    <property type="entry name" value="PBP2_AppA_like"/>
    <property type="match status" value="1"/>
</dbReference>
<dbReference type="GO" id="GO:0043190">
    <property type="term" value="C:ATP-binding cassette (ABC) transporter complex"/>
    <property type="evidence" value="ECO:0007669"/>
    <property type="project" value="InterPro"/>
</dbReference>
<evidence type="ECO:0000313" key="5">
    <source>
        <dbReference type="EMBL" id="SFV55497.1"/>
    </source>
</evidence>
<organism evidence="5">
    <name type="scientific">hydrothermal vent metagenome</name>
    <dbReference type="NCBI Taxonomy" id="652676"/>
    <lineage>
        <taxon>unclassified sequences</taxon>
        <taxon>metagenomes</taxon>
        <taxon>ecological metagenomes</taxon>
    </lineage>
</organism>
<dbReference type="SUPFAM" id="SSF53850">
    <property type="entry name" value="Periplasmic binding protein-like II"/>
    <property type="match status" value="1"/>
</dbReference>
<evidence type="ECO:0000256" key="1">
    <source>
        <dbReference type="ARBA" id="ARBA00005695"/>
    </source>
</evidence>
<evidence type="ECO:0000256" key="3">
    <source>
        <dbReference type="ARBA" id="ARBA00022729"/>
    </source>
</evidence>
<sequence length="499" mass="57477">MKFLLFLLFTWSLEASSLHLATSTNPARLNPILATDSSSSEIAGFLFNGLVKFDKDSKKIIGDLADKFYFQDDKTLIFELRHNVLWHDGAHFSAKDVLFTYQTLISDKISSPYSAGFRFVESVKVLDKYTVEVKYKQAYFKALETWMMGILPEHILRDEENMMSSKFNTAPIGTGAYKLEQLEFSKNIVLAAFDEYFEGRAKIDKISFHVIADPMTRFLMLKSSQLDLGSIEPMAYERQLHDDFFTKFNIYEKISLSYTYLGFNLRLKKFQDARVRQALSLAIDRQELIDILYFKHAQVCSGPFLPGTVAFNKDVAVPTLDIKEAKKLLKEAGYDEENPFTFEIVTSNSSPIRPYAAQILQHQLKKAGVIVTLRVMEWQAFLNMVVFPHEFDSVLLGWGLSPTPDPYLFWHKDSDKKGGFNLVGYNNPKVNKMIEESQSMIDREELGEKWREMFKVITDDNPYLFLFIPNSISAVDKRVKNVTPALGGIWHNYIQWEKE</sequence>
<dbReference type="Gene3D" id="3.10.105.10">
    <property type="entry name" value="Dipeptide-binding Protein, Domain 3"/>
    <property type="match status" value="1"/>
</dbReference>